<keyword evidence="2" id="KW-1185">Reference proteome</keyword>
<organism evidence="1 2">
    <name type="scientific">Anaerovirgula multivorans</name>
    <dbReference type="NCBI Taxonomy" id="312168"/>
    <lineage>
        <taxon>Bacteria</taxon>
        <taxon>Bacillati</taxon>
        <taxon>Bacillota</taxon>
        <taxon>Clostridia</taxon>
        <taxon>Peptostreptococcales</taxon>
        <taxon>Natronincolaceae</taxon>
        <taxon>Anaerovirgula</taxon>
    </lineage>
</organism>
<name>A0A239EFF9_9FIRM</name>
<dbReference type="Gene3D" id="1.20.120.330">
    <property type="entry name" value="Nucleotidyltransferases domain 2"/>
    <property type="match status" value="1"/>
</dbReference>
<evidence type="ECO:0000313" key="2">
    <source>
        <dbReference type="Proteomes" id="UP000198304"/>
    </source>
</evidence>
<reference evidence="1 2" key="1">
    <citation type="submission" date="2017-06" db="EMBL/GenBank/DDBJ databases">
        <authorList>
            <person name="Kim H.J."/>
            <person name="Triplett B.A."/>
        </authorList>
    </citation>
    <scope>NUCLEOTIDE SEQUENCE [LARGE SCALE GENOMIC DNA]</scope>
    <source>
        <strain evidence="1 2">SCA</strain>
    </source>
</reference>
<proteinExistence type="predicted"/>
<dbReference type="OrthoDB" id="9810452at2"/>
<dbReference type="SUPFAM" id="SSF81593">
    <property type="entry name" value="Nucleotidyltransferase substrate binding subunit/domain"/>
    <property type="match status" value="1"/>
</dbReference>
<dbReference type="AlphaFoldDB" id="A0A239EFF9"/>
<dbReference type="EMBL" id="FZOJ01000010">
    <property type="protein sequence ID" value="SNS43289.1"/>
    <property type="molecule type" value="Genomic_DNA"/>
</dbReference>
<keyword evidence="1" id="KW-0808">Transferase</keyword>
<dbReference type="RefSeq" id="WP_089283044.1">
    <property type="nucleotide sequence ID" value="NZ_FZOJ01000010.1"/>
</dbReference>
<accession>A0A239EFF9</accession>
<sequence>MDFQDTRWIQRFNNYKKALKQLEEAVELMGKRELTNLEKQGVIQAFEYTHELAWKTLKDFLENRGNTNIYGSRDATKEAFTLGLIENGEVWMQMIKSRNITSHTYDEGTADEIIGLIKDSYFEVFEEFRIKMNEFQREESKKL</sequence>
<dbReference type="InterPro" id="IPR010235">
    <property type="entry name" value="HepT"/>
</dbReference>
<dbReference type="NCBIfam" id="TIGR01987">
    <property type="entry name" value="HI0074"/>
    <property type="match status" value="1"/>
</dbReference>
<dbReference type="Proteomes" id="UP000198304">
    <property type="component" value="Unassembled WGS sequence"/>
</dbReference>
<gene>
    <name evidence="1" type="ORF">SAMN05446037_10102</name>
</gene>
<dbReference type="GO" id="GO:0016740">
    <property type="term" value="F:transferase activity"/>
    <property type="evidence" value="ECO:0007669"/>
    <property type="project" value="UniProtKB-KW"/>
</dbReference>
<protein>
    <submittedName>
        <fullName evidence="1">Nucleotidyltransferase substrate binding protein, HI0074 family</fullName>
    </submittedName>
</protein>
<dbReference type="Pfam" id="PF08780">
    <property type="entry name" value="NTase_sub_bind"/>
    <property type="match status" value="1"/>
</dbReference>
<evidence type="ECO:0000313" key="1">
    <source>
        <dbReference type="EMBL" id="SNS43289.1"/>
    </source>
</evidence>